<reference evidence="1 2" key="1">
    <citation type="submission" date="2014-06" db="EMBL/GenBank/DDBJ databases">
        <authorList>
            <person name="Swart Estienne"/>
        </authorList>
    </citation>
    <scope>NUCLEOTIDE SEQUENCE [LARGE SCALE GENOMIC DNA]</scope>
    <source>
        <strain evidence="1 2">130c</strain>
    </source>
</reference>
<evidence type="ECO:0000313" key="2">
    <source>
        <dbReference type="Proteomes" id="UP000039865"/>
    </source>
</evidence>
<proteinExistence type="predicted"/>
<accession>A0A078A249</accession>
<dbReference type="AlphaFoldDB" id="A0A078A249"/>
<gene>
    <name evidence="1" type="primary">Contig16058.g17109</name>
    <name evidence="1" type="ORF">STYLEM_5214</name>
</gene>
<dbReference type="Proteomes" id="UP000039865">
    <property type="component" value="Unassembled WGS sequence"/>
</dbReference>
<evidence type="ECO:0000313" key="1">
    <source>
        <dbReference type="EMBL" id="CDW76215.1"/>
    </source>
</evidence>
<sequence length="301" mass="35157">MKSFNSPYEQKIKFKIKNEIKGGSAVKSPTSNFDKRDLSDVVEEAERDIEEPEIIHKRLKDQMFPDIKQSQKQSGGGSEFACNIKRIKTVKSLPSLKLSEMLYQRYVEHQYEDDLDKQAKEAGSDINYHRQRTDQDENFYKNKRSILKADTLQKLDAQYGYKPSANLSTGQVNISSEYLQKIESMYKLFEAEGLTLDRNQTYEPYSASKKQHLFIQSIQDNISSLKVQKNQRLCQHDAFSKKATAKLQKNHLIQILRLDGPFKFAKPKKYRGQSSLKKETKLLAQFQKQRYCKERVRIQSY</sequence>
<dbReference type="InParanoid" id="A0A078A249"/>
<name>A0A078A249_STYLE</name>
<protein>
    <submittedName>
        <fullName evidence="1">Uncharacterized protein</fullName>
    </submittedName>
</protein>
<organism evidence="1 2">
    <name type="scientific">Stylonychia lemnae</name>
    <name type="common">Ciliate</name>
    <dbReference type="NCBI Taxonomy" id="5949"/>
    <lineage>
        <taxon>Eukaryota</taxon>
        <taxon>Sar</taxon>
        <taxon>Alveolata</taxon>
        <taxon>Ciliophora</taxon>
        <taxon>Intramacronucleata</taxon>
        <taxon>Spirotrichea</taxon>
        <taxon>Stichotrichia</taxon>
        <taxon>Sporadotrichida</taxon>
        <taxon>Oxytrichidae</taxon>
        <taxon>Stylonychinae</taxon>
        <taxon>Stylonychia</taxon>
    </lineage>
</organism>
<dbReference type="EMBL" id="CCKQ01005062">
    <property type="protein sequence ID" value="CDW76215.1"/>
    <property type="molecule type" value="Genomic_DNA"/>
</dbReference>
<keyword evidence="2" id="KW-1185">Reference proteome</keyword>